<dbReference type="Proteomes" id="UP001195914">
    <property type="component" value="Unassembled WGS sequence"/>
</dbReference>
<protein>
    <submittedName>
        <fullName evidence="2">Membrane protein</fullName>
    </submittedName>
</protein>
<evidence type="ECO:0000256" key="1">
    <source>
        <dbReference type="SAM" id="Phobius"/>
    </source>
</evidence>
<keyword evidence="1" id="KW-0472">Membrane</keyword>
<organism evidence="2 3">
    <name type="scientific">Babesia divergens</name>
    <dbReference type="NCBI Taxonomy" id="32595"/>
    <lineage>
        <taxon>Eukaryota</taxon>
        <taxon>Sar</taxon>
        <taxon>Alveolata</taxon>
        <taxon>Apicomplexa</taxon>
        <taxon>Aconoidasida</taxon>
        <taxon>Piroplasmida</taxon>
        <taxon>Babesiidae</taxon>
        <taxon>Babesia</taxon>
    </lineage>
</organism>
<sequence length="338" mass="39380">MYFCGCVGRNFELLRFRWRRRRYVWRASFFYNLVSWTLVVGLILTFMFHYLITNFKFFMSYCCSSRSIRMITWYITLEMFMIGMRTHKRGNCLLGIILIMAIFLARVCNMFSNYIISESMSTGRVMTALGCSVKWMPWAMAFAVSISIILRGASLIWIFANSKQWCENRYNDAAVNAVKNCRLIIQGNIPCAISFKSGMYKEIRECNSPRYLLNKRLMLVALVHKNSTLPCSVEDPTVCNAFNDALQGRAVDWSRTELKGCLGKLPSTLDSFMDTGTSSDLYKYLVLYDITWAVVYFLLVCFFYLMKHTTEFDAILYQPVHQSENIIIKIMRPLTPWS</sequence>
<feature type="transmembrane region" description="Helical" evidence="1">
    <location>
        <begin position="92"/>
        <end position="116"/>
    </location>
</feature>
<dbReference type="EMBL" id="JAHBMH010000033">
    <property type="protein sequence ID" value="KAK1937310.1"/>
    <property type="molecule type" value="Genomic_DNA"/>
</dbReference>
<accession>A0AAD9LI40</accession>
<gene>
    <name evidence="2" type="ORF">X943_000925</name>
</gene>
<name>A0AAD9LI40_BABDI</name>
<reference evidence="2" key="1">
    <citation type="journal article" date="2014" name="Nucleic Acids Res.">
        <title>The evolutionary dynamics of variant antigen genes in Babesia reveal a history of genomic innovation underlying host-parasite interaction.</title>
        <authorList>
            <person name="Jackson A.P."/>
            <person name="Otto T.D."/>
            <person name="Darby A."/>
            <person name="Ramaprasad A."/>
            <person name="Xia D."/>
            <person name="Echaide I.E."/>
            <person name="Farber M."/>
            <person name="Gahlot S."/>
            <person name="Gamble J."/>
            <person name="Gupta D."/>
            <person name="Gupta Y."/>
            <person name="Jackson L."/>
            <person name="Malandrin L."/>
            <person name="Malas T.B."/>
            <person name="Moussa E."/>
            <person name="Nair M."/>
            <person name="Reid A.J."/>
            <person name="Sanders M."/>
            <person name="Sharma J."/>
            <person name="Tracey A."/>
            <person name="Quail M.A."/>
            <person name="Weir W."/>
            <person name="Wastling J.M."/>
            <person name="Hall N."/>
            <person name="Willadsen P."/>
            <person name="Lingelbach K."/>
            <person name="Shiels B."/>
            <person name="Tait A."/>
            <person name="Berriman M."/>
            <person name="Allred D.R."/>
            <person name="Pain A."/>
        </authorList>
    </citation>
    <scope>NUCLEOTIDE SEQUENCE</scope>
    <source>
        <strain evidence="2">1802A</strain>
    </source>
</reference>
<dbReference type="AlphaFoldDB" id="A0AAD9LI40"/>
<keyword evidence="1" id="KW-1133">Transmembrane helix</keyword>
<feature type="transmembrane region" description="Helical" evidence="1">
    <location>
        <begin position="136"/>
        <end position="160"/>
    </location>
</feature>
<proteinExistence type="predicted"/>
<reference evidence="2" key="2">
    <citation type="submission" date="2021-05" db="EMBL/GenBank/DDBJ databases">
        <authorList>
            <person name="Pain A."/>
        </authorList>
    </citation>
    <scope>NUCLEOTIDE SEQUENCE</scope>
    <source>
        <strain evidence="2">1802A</strain>
    </source>
</reference>
<feature type="transmembrane region" description="Helical" evidence="1">
    <location>
        <begin position="29"/>
        <end position="52"/>
    </location>
</feature>
<evidence type="ECO:0000313" key="3">
    <source>
        <dbReference type="Proteomes" id="UP001195914"/>
    </source>
</evidence>
<comment type="caution">
    <text evidence="2">The sequence shown here is derived from an EMBL/GenBank/DDBJ whole genome shotgun (WGS) entry which is preliminary data.</text>
</comment>
<keyword evidence="3" id="KW-1185">Reference proteome</keyword>
<keyword evidence="1" id="KW-0812">Transmembrane</keyword>
<evidence type="ECO:0000313" key="2">
    <source>
        <dbReference type="EMBL" id="KAK1937310.1"/>
    </source>
</evidence>
<feature type="transmembrane region" description="Helical" evidence="1">
    <location>
        <begin position="285"/>
        <end position="306"/>
    </location>
</feature>